<dbReference type="SMART" id="SM00028">
    <property type="entry name" value="TPR"/>
    <property type="match status" value="3"/>
</dbReference>
<sequence length="186" mass="20290">MKAIRKAINTVLAATLAGSVWLAPGAGSAAPVDELLEELGKSDLPNWKMVENEIRTAWSKSGSASMDLLLRRGREAAEAGDWDVAIAHFTALTDHAPGFAEGYNARALAYYKSNRYGPAIADLRRALALNPRHFEAMTGLATILEEIGREAEALEIYRAARAIHPHDPDLEKAEERLEQELSGRSL</sequence>
<evidence type="ECO:0000313" key="5">
    <source>
        <dbReference type="EMBL" id="MEX5727087.1"/>
    </source>
</evidence>
<organism evidence="5 6">
    <name type="scientific">Rhodovulum iodosum</name>
    <dbReference type="NCBI Taxonomy" id="68291"/>
    <lineage>
        <taxon>Bacteria</taxon>
        <taxon>Pseudomonadati</taxon>
        <taxon>Pseudomonadota</taxon>
        <taxon>Alphaproteobacteria</taxon>
        <taxon>Rhodobacterales</taxon>
        <taxon>Paracoccaceae</taxon>
        <taxon>Rhodovulum</taxon>
    </lineage>
</organism>
<dbReference type="InterPro" id="IPR019734">
    <property type="entry name" value="TPR_rpt"/>
</dbReference>
<dbReference type="SUPFAM" id="SSF48452">
    <property type="entry name" value="TPR-like"/>
    <property type="match status" value="1"/>
</dbReference>
<dbReference type="EMBL" id="JBEHHI010000001">
    <property type="protein sequence ID" value="MEX5727087.1"/>
    <property type="molecule type" value="Genomic_DNA"/>
</dbReference>
<dbReference type="Pfam" id="PF13432">
    <property type="entry name" value="TPR_16"/>
    <property type="match status" value="1"/>
</dbReference>
<evidence type="ECO:0000256" key="2">
    <source>
        <dbReference type="ARBA" id="ARBA00022803"/>
    </source>
</evidence>
<dbReference type="InterPro" id="IPR051685">
    <property type="entry name" value="Ycf3/AcsC/BcsC/TPR_MFPF"/>
</dbReference>
<dbReference type="PANTHER" id="PTHR44943">
    <property type="entry name" value="CELLULOSE SYNTHASE OPERON PROTEIN C"/>
    <property type="match status" value="1"/>
</dbReference>
<feature type="repeat" description="TPR" evidence="3">
    <location>
        <begin position="134"/>
        <end position="167"/>
    </location>
</feature>
<dbReference type="Gene3D" id="1.25.40.10">
    <property type="entry name" value="Tetratricopeptide repeat domain"/>
    <property type="match status" value="1"/>
</dbReference>
<accession>A0ABV3XP36</accession>
<dbReference type="RefSeq" id="WP_125402924.1">
    <property type="nucleotide sequence ID" value="NZ_JBEHHI010000001.1"/>
</dbReference>
<dbReference type="PANTHER" id="PTHR44943:SF8">
    <property type="entry name" value="TPR REPEAT-CONTAINING PROTEIN MJ0263"/>
    <property type="match status" value="1"/>
</dbReference>
<dbReference type="InterPro" id="IPR011990">
    <property type="entry name" value="TPR-like_helical_dom_sf"/>
</dbReference>
<feature type="chain" id="PRO_5046987145" evidence="4">
    <location>
        <begin position="23"/>
        <end position="186"/>
    </location>
</feature>
<evidence type="ECO:0000256" key="3">
    <source>
        <dbReference type="PROSITE-ProRule" id="PRU00339"/>
    </source>
</evidence>
<evidence type="ECO:0000256" key="1">
    <source>
        <dbReference type="ARBA" id="ARBA00022737"/>
    </source>
</evidence>
<protein>
    <submittedName>
        <fullName evidence="5">Tetratricopeptide (TPR) repeat protein</fullName>
    </submittedName>
</protein>
<reference evidence="5 6" key="1">
    <citation type="submission" date="2024-06" db="EMBL/GenBank/DDBJ databases">
        <title>Genome of Rhodovulum iodosum, a marine photoferrotroph.</title>
        <authorList>
            <person name="Bianchini G."/>
            <person name="Nikeleit V."/>
            <person name="Kappler A."/>
            <person name="Bryce C."/>
            <person name="Sanchez-Baracaldo P."/>
        </authorList>
    </citation>
    <scope>NUCLEOTIDE SEQUENCE [LARGE SCALE GENOMIC DNA]</scope>
    <source>
        <strain evidence="5 6">UT/N1</strain>
    </source>
</reference>
<proteinExistence type="predicted"/>
<keyword evidence="2 3" id="KW-0802">TPR repeat</keyword>
<keyword evidence="6" id="KW-1185">Reference proteome</keyword>
<evidence type="ECO:0000256" key="4">
    <source>
        <dbReference type="SAM" id="SignalP"/>
    </source>
</evidence>
<comment type="caution">
    <text evidence="5">The sequence shown here is derived from an EMBL/GenBank/DDBJ whole genome shotgun (WGS) entry which is preliminary data.</text>
</comment>
<feature type="signal peptide" evidence="4">
    <location>
        <begin position="1"/>
        <end position="22"/>
    </location>
</feature>
<keyword evidence="4" id="KW-0732">Signal</keyword>
<dbReference type="Proteomes" id="UP001560019">
    <property type="component" value="Unassembled WGS sequence"/>
</dbReference>
<evidence type="ECO:0000313" key="6">
    <source>
        <dbReference type="Proteomes" id="UP001560019"/>
    </source>
</evidence>
<keyword evidence="1" id="KW-0677">Repeat</keyword>
<gene>
    <name evidence="5" type="ORF">Ga0609869_000440</name>
</gene>
<dbReference type="PROSITE" id="PS50005">
    <property type="entry name" value="TPR"/>
    <property type="match status" value="2"/>
</dbReference>
<feature type="repeat" description="TPR" evidence="3">
    <location>
        <begin position="100"/>
        <end position="133"/>
    </location>
</feature>
<name>A0ABV3XP36_9RHOB</name>